<keyword evidence="2" id="KW-0472">Membrane</keyword>
<reference evidence="3 4" key="1">
    <citation type="journal article" date="2019" name="Environ. Microbiol.">
        <title>Species interactions and distinct microbial communities in high Arctic permafrost affected cryosols are associated with the CH4 and CO2 gas fluxes.</title>
        <authorList>
            <person name="Altshuler I."/>
            <person name="Hamel J."/>
            <person name="Turney S."/>
            <person name="Magnuson E."/>
            <person name="Levesque R."/>
            <person name="Greer C."/>
            <person name="Whyte L.G."/>
        </authorList>
    </citation>
    <scope>NUCLEOTIDE SEQUENCE [LARGE SCALE GENOMIC DNA]</scope>
    <source>
        <strain evidence="3 4">OWC5</strain>
    </source>
</reference>
<feature type="coiled-coil region" evidence="1">
    <location>
        <begin position="292"/>
        <end position="328"/>
    </location>
</feature>
<dbReference type="AlphaFoldDB" id="A0A502HP25"/>
<name>A0A502HP25_9PSED</name>
<sequence length="470" mass="52391">MSHRRRLKLRFQQPGKAMIEFACKHCQQSIRLSDNKAGIFGRCPHCAEPVTVPTASDLALHDDVFVELDPSQSLVLQSDANHPSTDLGTRSVSLASKALAWFFGLCFMMLFAMSVWRYPLVSLPALAGAALLIPPIYQRARSMLGFDVGAQWKVMGSVVLFICYMMMFSSATSNENAERSELAKKQAEQQRKTEREQTAQYLKSNKAAIQAEANAFIDQGKVAEALSVVGKYRELGDADIDAIAVKVELKNKTIATEAKKSKLVESLASIKDDNISERAKIYTQLVALAPDNAGYKKQLTELNTQIAQAAAKKKAEEEAAALKAYQRQTGLAWRYDTHKDEMTQKEVLTAQVDSINTLSFGFPYSGSQRATLELRKHPRWGSDVILQIERGQFLCSSYDGCSVSVRFGEGKPQRFSATEPSDNSTTYLFISDYSKFMTQLRKVDEVVIEASFYQSGNQALKFSTENLDWK</sequence>
<accession>A0A502HP25</accession>
<proteinExistence type="predicted"/>
<organism evidence="3 4">
    <name type="scientific">Pseudomonas mandelii</name>
    <dbReference type="NCBI Taxonomy" id="75612"/>
    <lineage>
        <taxon>Bacteria</taxon>
        <taxon>Pseudomonadati</taxon>
        <taxon>Pseudomonadota</taxon>
        <taxon>Gammaproteobacteria</taxon>
        <taxon>Pseudomonadales</taxon>
        <taxon>Pseudomonadaceae</taxon>
        <taxon>Pseudomonas</taxon>
    </lineage>
</organism>
<gene>
    <name evidence="3" type="ORF">EAH74_30655</name>
</gene>
<evidence type="ECO:0000256" key="2">
    <source>
        <dbReference type="SAM" id="Phobius"/>
    </source>
</evidence>
<dbReference type="Proteomes" id="UP000320914">
    <property type="component" value="Unassembled WGS sequence"/>
</dbReference>
<comment type="caution">
    <text evidence="3">The sequence shown here is derived from an EMBL/GenBank/DDBJ whole genome shotgun (WGS) entry which is preliminary data.</text>
</comment>
<evidence type="ECO:0000313" key="4">
    <source>
        <dbReference type="Proteomes" id="UP000320914"/>
    </source>
</evidence>
<evidence type="ECO:0000313" key="3">
    <source>
        <dbReference type="EMBL" id="TPG75493.1"/>
    </source>
</evidence>
<feature type="coiled-coil region" evidence="1">
    <location>
        <begin position="170"/>
        <end position="197"/>
    </location>
</feature>
<keyword evidence="2" id="KW-0812">Transmembrane</keyword>
<keyword evidence="1" id="KW-0175">Coiled coil</keyword>
<evidence type="ECO:0000256" key="1">
    <source>
        <dbReference type="SAM" id="Coils"/>
    </source>
</evidence>
<feature type="transmembrane region" description="Helical" evidence="2">
    <location>
        <begin position="98"/>
        <end position="116"/>
    </location>
</feature>
<dbReference type="EMBL" id="RCZA01000020">
    <property type="protein sequence ID" value="TPG75493.1"/>
    <property type="molecule type" value="Genomic_DNA"/>
</dbReference>
<protein>
    <submittedName>
        <fullName evidence="3">Uncharacterized protein</fullName>
    </submittedName>
</protein>
<keyword evidence="2" id="KW-1133">Transmembrane helix</keyword>